<feature type="region of interest" description="Disordered" evidence="1">
    <location>
        <begin position="109"/>
        <end position="148"/>
    </location>
</feature>
<protein>
    <submittedName>
        <fullName evidence="4">Uncharacterized protein</fullName>
    </submittedName>
</protein>
<gene>
    <name evidence="4" type="ORF">DV451_003975</name>
</gene>
<organism evidence="4 5">
    <name type="scientific">Geotrichum candidum</name>
    <name type="common">Oospora lactis</name>
    <name type="synonym">Dipodascus geotrichum</name>
    <dbReference type="NCBI Taxonomy" id="1173061"/>
    <lineage>
        <taxon>Eukaryota</taxon>
        <taxon>Fungi</taxon>
        <taxon>Dikarya</taxon>
        <taxon>Ascomycota</taxon>
        <taxon>Saccharomycotina</taxon>
        <taxon>Dipodascomycetes</taxon>
        <taxon>Dipodascales</taxon>
        <taxon>Dipodascaceae</taxon>
        <taxon>Geotrichum</taxon>
    </lineage>
</organism>
<dbReference type="GO" id="GO:0031505">
    <property type="term" value="P:fungal-type cell wall organization"/>
    <property type="evidence" value="ECO:0007669"/>
    <property type="project" value="InterPro"/>
</dbReference>
<evidence type="ECO:0000256" key="1">
    <source>
        <dbReference type="SAM" id="MobiDB-lite"/>
    </source>
</evidence>
<proteinExistence type="predicted"/>
<dbReference type="GO" id="GO:0009277">
    <property type="term" value="C:fungal-type cell wall"/>
    <property type="evidence" value="ECO:0007669"/>
    <property type="project" value="TreeGrafter"/>
</dbReference>
<dbReference type="AlphaFoldDB" id="A0A9P5G3Q9"/>
<feature type="chain" id="PRO_5040110294" evidence="3">
    <location>
        <begin position="18"/>
        <end position="178"/>
    </location>
</feature>
<feature type="transmembrane region" description="Helical" evidence="2">
    <location>
        <begin position="156"/>
        <end position="177"/>
    </location>
</feature>
<dbReference type="PANTHER" id="PTHR35523:SF1">
    <property type="entry name" value="CELL WALL PROTEIN SED1"/>
    <property type="match status" value="1"/>
</dbReference>
<keyword evidence="2" id="KW-0812">Transmembrane</keyword>
<evidence type="ECO:0000313" key="4">
    <source>
        <dbReference type="EMBL" id="KAF5097096.1"/>
    </source>
</evidence>
<name>A0A9P5G3Q9_GEOCN</name>
<comment type="caution">
    <text evidence="4">The sequence shown here is derived from an EMBL/GenBank/DDBJ whole genome shotgun (WGS) entry which is preliminary data.</text>
</comment>
<evidence type="ECO:0000256" key="3">
    <source>
        <dbReference type="SAM" id="SignalP"/>
    </source>
</evidence>
<dbReference type="GO" id="GO:0005199">
    <property type="term" value="F:structural constituent of cell wall"/>
    <property type="evidence" value="ECO:0007669"/>
    <property type="project" value="InterPro"/>
</dbReference>
<keyword evidence="2" id="KW-0472">Membrane</keyword>
<dbReference type="Proteomes" id="UP000750522">
    <property type="component" value="Unassembled WGS sequence"/>
</dbReference>
<feature type="compositionally biased region" description="Polar residues" evidence="1">
    <location>
        <begin position="136"/>
        <end position="148"/>
    </location>
</feature>
<dbReference type="EMBL" id="QQZK01000100">
    <property type="protein sequence ID" value="KAF5097096.1"/>
    <property type="molecule type" value="Genomic_DNA"/>
</dbReference>
<reference evidence="4" key="2">
    <citation type="submission" date="2020-01" db="EMBL/GenBank/DDBJ databases">
        <authorList>
            <person name="Perkins V."/>
            <person name="Lessard M.-H."/>
            <person name="Dugat-Bony E."/>
            <person name="Frenette M."/>
            <person name="Labrie S."/>
        </authorList>
    </citation>
    <scope>NUCLEOTIDE SEQUENCE</scope>
    <source>
        <strain evidence="4">LMA-70</strain>
    </source>
</reference>
<keyword evidence="2" id="KW-1133">Transmembrane helix</keyword>
<reference evidence="4" key="1">
    <citation type="journal article" date="2020" name="Front. Microbiol.">
        <title>Phenotypic and Genetic Characterization of the Cheese Ripening Yeast Geotrichum candidum.</title>
        <authorList>
            <person name="Perkins V."/>
            <person name="Vignola S."/>
            <person name="Lessard M.H."/>
            <person name="Plante P.L."/>
            <person name="Corbeil J."/>
            <person name="Dugat-Bony E."/>
            <person name="Frenette M."/>
            <person name="Labrie S."/>
        </authorList>
    </citation>
    <scope>NUCLEOTIDE SEQUENCE</scope>
    <source>
        <strain evidence="4">LMA-70</strain>
    </source>
</reference>
<evidence type="ECO:0000313" key="5">
    <source>
        <dbReference type="Proteomes" id="UP000750522"/>
    </source>
</evidence>
<feature type="compositionally biased region" description="Basic and acidic residues" evidence="1">
    <location>
        <begin position="109"/>
        <end position="133"/>
    </location>
</feature>
<evidence type="ECO:0000256" key="2">
    <source>
        <dbReference type="SAM" id="Phobius"/>
    </source>
</evidence>
<sequence>MKFSVAAVAAFAGAASAGFVNVTTVTIPCEITSTSVVKSYVTYCPEATTIVEGNKTIIVTEPGTVTITDCPCTRTSTKKTVTVTTCPVSNGTPVLPSTIVPITTHPVESKPVETKPVETKPVESKPVESKPVETKPITTKQTPPASNVTVPPVSQGGAAAVGVSGAFAGVVAVAAYFL</sequence>
<accession>A0A9P5G3Q9</accession>
<dbReference type="PANTHER" id="PTHR35523">
    <property type="entry name" value="CELL WALL PROTEIN SED1"/>
    <property type="match status" value="1"/>
</dbReference>
<keyword evidence="3" id="KW-0732">Signal</keyword>
<feature type="signal peptide" evidence="3">
    <location>
        <begin position="1"/>
        <end position="17"/>
    </location>
</feature>
<dbReference type="InterPro" id="IPR038843">
    <property type="entry name" value="Sed1/Spi1"/>
</dbReference>